<dbReference type="EC" id="2.3.1.129" evidence="6"/>
<keyword evidence="9" id="KW-1185">Reference proteome</keyword>
<dbReference type="GO" id="GO:0005737">
    <property type="term" value="C:cytoplasm"/>
    <property type="evidence" value="ECO:0007669"/>
    <property type="project" value="UniProtKB-SubCell"/>
</dbReference>
<comment type="function">
    <text evidence="6">Involved in the biosynthesis of lipid A, a phosphorylated glycolipid that anchors the lipopolysaccharide to the outer membrane of the cell.</text>
</comment>
<accession>A0A328AEH9</accession>
<dbReference type="PIRSF" id="PIRSF000456">
    <property type="entry name" value="UDP-GlcNAc_acltr"/>
    <property type="match status" value="1"/>
</dbReference>
<dbReference type="PANTHER" id="PTHR43480">
    <property type="entry name" value="ACYL-[ACYL-CARRIER-PROTEIN]--UDP-N-ACETYLGLUCOSAMINE O-ACYLTRANSFERASE"/>
    <property type="match status" value="1"/>
</dbReference>
<keyword evidence="2 6" id="KW-0441">Lipid A biosynthesis</keyword>
<dbReference type="SUPFAM" id="SSF51161">
    <property type="entry name" value="Trimeric LpxA-like enzymes"/>
    <property type="match status" value="1"/>
</dbReference>
<dbReference type="CDD" id="cd03351">
    <property type="entry name" value="LbH_UDP-GlcNAc_AT"/>
    <property type="match status" value="1"/>
</dbReference>
<evidence type="ECO:0000256" key="5">
    <source>
        <dbReference type="ARBA" id="ARBA00023315"/>
    </source>
</evidence>
<evidence type="ECO:0000256" key="1">
    <source>
        <dbReference type="ARBA" id="ARBA00022516"/>
    </source>
</evidence>
<dbReference type="GO" id="GO:0008780">
    <property type="term" value="F:acyl-[acyl-carrier-protein]-UDP-N-acetylglucosamine O-acyltransferase activity"/>
    <property type="evidence" value="ECO:0007669"/>
    <property type="project" value="UniProtKB-UniRule"/>
</dbReference>
<dbReference type="InterPro" id="IPR037157">
    <property type="entry name" value="Acetyltransf_C_sf"/>
</dbReference>
<keyword evidence="4 6" id="KW-0443">Lipid metabolism</keyword>
<dbReference type="Gene3D" id="1.20.1180.10">
    <property type="entry name" value="Udp N-acetylglucosamine O-acyltransferase, C-terminal domain"/>
    <property type="match status" value="1"/>
</dbReference>
<evidence type="ECO:0000313" key="9">
    <source>
        <dbReference type="Proteomes" id="UP000249725"/>
    </source>
</evidence>
<dbReference type="Gene3D" id="2.160.10.10">
    <property type="entry name" value="Hexapeptide repeat proteins"/>
    <property type="match status" value="1"/>
</dbReference>
<protein>
    <recommendedName>
        <fullName evidence="6">Acyl-[acyl-carrier-protein]--UDP-N-acetylglucosamine O-acyltransferase</fullName>
        <shortName evidence="6">UDP-N-acetylglucosamine acyltransferase</shortName>
        <ecNumber evidence="6">2.3.1.129</ecNumber>
    </recommendedName>
</protein>
<comment type="subunit">
    <text evidence="6">Homotrimer.</text>
</comment>
<dbReference type="UniPathway" id="UPA00359">
    <property type="reaction ID" value="UER00477"/>
</dbReference>
<dbReference type="Pfam" id="PF13720">
    <property type="entry name" value="Acetyltransf_11"/>
    <property type="match status" value="1"/>
</dbReference>
<organism evidence="8 9">
    <name type="scientific">Phenylobacterium deserti</name>
    <dbReference type="NCBI Taxonomy" id="1914756"/>
    <lineage>
        <taxon>Bacteria</taxon>
        <taxon>Pseudomonadati</taxon>
        <taxon>Pseudomonadota</taxon>
        <taxon>Alphaproteobacteria</taxon>
        <taxon>Caulobacterales</taxon>
        <taxon>Caulobacteraceae</taxon>
        <taxon>Phenylobacterium</taxon>
    </lineage>
</organism>
<dbReference type="NCBIfam" id="TIGR01852">
    <property type="entry name" value="lipid_A_lpxA"/>
    <property type="match status" value="1"/>
</dbReference>
<dbReference type="Proteomes" id="UP000249725">
    <property type="component" value="Unassembled WGS sequence"/>
</dbReference>
<comment type="similarity">
    <text evidence="6">Belongs to the transferase hexapeptide repeat family. LpxA subfamily.</text>
</comment>
<keyword evidence="3 6" id="KW-0808">Transferase</keyword>
<evidence type="ECO:0000256" key="4">
    <source>
        <dbReference type="ARBA" id="ARBA00023098"/>
    </source>
</evidence>
<keyword evidence="6" id="KW-0677">Repeat</keyword>
<dbReference type="InterPro" id="IPR029098">
    <property type="entry name" value="Acetyltransf_C"/>
</dbReference>
<keyword evidence="5 6" id="KW-0012">Acyltransferase</keyword>
<gene>
    <name evidence="6" type="primary">lpxA</name>
    <name evidence="8" type="ORF">DJ018_12275</name>
</gene>
<dbReference type="GO" id="GO:0016020">
    <property type="term" value="C:membrane"/>
    <property type="evidence" value="ECO:0007669"/>
    <property type="project" value="GOC"/>
</dbReference>
<dbReference type="PANTHER" id="PTHR43480:SF1">
    <property type="entry name" value="ACYL-[ACYL-CARRIER-PROTEIN]--UDP-N-ACETYLGLUCOSAMINE O-ACYLTRANSFERASE, MITOCHONDRIAL-RELATED"/>
    <property type="match status" value="1"/>
</dbReference>
<dbReference type="InterPro" id="IPR010137">
    <property type="entry name" value="Lipid_A_LpxA"/>
</dbReference>
<dbReference type="AlphaFoldDB" id="A0A328AEH9"/>
<keyword evidence="1 6" id="KW-0444">Lipid biosynthesis</keyword>
<sequence length="265" mass="28228">MSVDIHPTAIVAKGAELHDGVSIGPFCIVGEKASLGPGTRLLSHVVIEGRTELGANNTVHPFAVLGGPPQHTAYKGEDTRLVVGDNNVIREHATMNLGTVNGGGVTKVGSNGLYMIESHVGHDCVVGDSVILIKQATLGGHCLLGDFVIVGGLAAVHQFTRVGRHAMIGGLAAVVKDVIPYGSVWGNHAHLEGLNLVGLKRRGFSREAINTLRAAYRMLFANEGTFQERLEDTAQTYANSPEVMEIIDFIRSDSNRPLCLPDREV</sequence>
<evidence type="ECO:0000259" key="7">
    <source>
        <dbReference type="Pfam" id="PF13720"/>
    </source>
</evidence>
<comment type="subcellular location">
    <subcellularLocation>
        <location evidence="6">Cytoplasm</location>
    </subcellularLocation>
</comment>
<dbReference type="GO" id="GO:0009245">
    <property type="term" value="P:lipid A biosynthetic process"/>
    <property type="evidence" value="ECO:0007669"/>
    <property type="project" value="UniProtKB-UniRule"/>
</dbReference>
<keyword evidence="6" id="KW-0963">Cytoplasm</keyword>
<dbReference type="HAMAP" id="MF_00387">
    <property type="entry name" value="LpxA"/>
    <property type="match status" value="1"/>
</dbReference>
<evidence type="ECO:0000256" key="2">
    <source>
        <dbReference type="ARBA" id="ARBA00022556"/>
    </source>
</evidence>
<name>A0A328AEH9_9CAUL</name>
<evidence type="ECO:0000256" key="6">
    <source>
        <dbReference type="HAMAP-Rule" id="MF_00387"/>
    </source>
</evidence>
<comment type="catalytic activity">
    <reaction evidence="6">
        <text>a (3R)-hydroxyacyl-[ACP] + UDP-N-acetyl-alpha-D-glucosamine = a UDP-3-O-[(3R)-3-hydroxyacyl]-N-acetyl-alpha-D-glucosamine + holo-[ACP]</text>
        <dbReference type="Rhea" id="RHEA:67812"/>
        <dbReference type="Rhea" id="RHEA-COMP:9685"/>
        <dbReference type="Rhea" id="RHEA-COMP:9945"/>
        <dbReference type="ChEBI" id="CHEBI:57705"/>
        <dbReference type="ChEBI" id="CHEBI:64479"/>
        <dbReference type="ChEBI" id="CHEBI:78827"/>
        <dbReference type="ChEBI" id="CHEBI:173225"/>
        <dbReference type="EC" id="2.3.1.129"/>
    </reaction>
</comment>
<comment type="caution">
    <text evidence="8">The sequence shown here is derived from an EMBL/GenBank/DDBJ whole genome shotgun (WGS) entry which is preliminary data.</text>
</comment>
<reference evidence="9" key="1">
    <citation type="submission" date="2018-05" db="EMBL/GenBank/DDBJ databases">
        <authorList>
            <person name="Li X."/>
        </authorList>
    </citation>
    <scope>NUCLEOTIDE SEQUENCE [LARGE SCALE GENOMIC DNA]</scope>
    <source>
        <strain evidence="9">YIM 73061</strain>
    </source>
</reference>
<dbReference type="OrthoDB" id="9807278at2"/>
<dbReference type="NCBIfam" id="NF003657">
    <property type="entry name" value="PRK05289.1"/>
    <property type="match status" value="1"/>
</dbReference>
<dbReference type="InterPro" id="IPR011004">
    <property type="entry name" value="Trimer_LpxA-like_sf"/>
</dbReference>
<dbReference type="EMBL" id="QFYR01000002">
    <property type="protein sequence ID" value="RAK52945.1"/>
    <property type="molecule type" value="Genomic_DNA"/>
</dbReference>
<dbReference type="RefSeq" id="WP_111515230.1">
    <property type="nucleotide sequence ID" value="NZ_QFYR01000002.1"/>
</dbReference>
<comment type="pathway">
    <text evidence="6">Glycolipid biosynthesis; lipid IV(A) biosynthesis; lipid IV(A) from (3R)-3-hydroxytetradecanoyl-[acyl-carrier-protein] and UDP-N-acetyl-alpha-D-glucosamine: step 1/6.</text>
</comment>
<feature type="domain" description="UDP N-acetylglucosamine O-acyltransferase C-terminal" evidence="7">
    <location>
        <begin position="177"/>
        <end position="259"/>
    </location>
</feature>
<proteinExistence type="inferred from homology"/>
<evidence type="ECO:0000313" key="8">
    <source>
        <dbReference type="EMBL" id="RAK52945.1"/>
    </source>
</evidence>
<evidence type="ECO:0000256" key="3">
    <source>
        <dbReference type="ARBA" id="ARBA00022679"/>
    </source>
</evidence>